<dbReference type="Proteomes" id="UP000248480">
    <property type="component" value="Unplaced"/>
</dbReference>
<keyword evidence="2" id="KW-1185">Reference proteome</keyword>
<evidence type="ECO:0000313" key="2">
    <source>
        <dbReference type="Proteomes" id="UP000248480"/>
    </source>
</evidence>
<dbReference type="GO" id="GO:0005516">
    <property type="term" value="F:calmodulin binding"/>
    <property type="evidence" value="ECO:0007669"/>
    <property type="project" value="TreeGrafter"/>
</dbReference>
<dbReference type="PANTHER" id="PTHR21633:SF14">
    <property type="entry name" value="IQ DOMAIN-CONTAINING PROTEIN F1"/>
    <property type="match status" value="1"/>
</dbReference>
<dbReference type="Pfam" id="PF00612">
    <property type="entry name" value="IQ"/>
    <property type="match status" value="4"/>
</dbReference>
<protein>
    <submittedName>
        <fullName evidence="3">IQ domain-containing protein F1</fullName>
    </submittedName>
</protein>
<dbReference type="PROSITE" id="PS50096">
    <property type="entry name" value="IQ"/>
    <property type="match status" value="2"/>
</dbReference>
<dbReference type="InterPro" id="IPR000048">
    <property type="entry name" value="IQ_motif_EF-hand-BS"/>
</dbReference>
<dbReference type="PANTHER" id="PTHR21633">
    <property type="entry name" value="IQ MOTIF CONTAINING F"/>
    <property type="match status" value="1"/>
</dbReference>
<gene>
    <name evidence="3" type="primary">LOC101347215</name>
</gene>
<dbReference type="FunFam" id="1.20.5.190:FF:000015">
    <property type="entry name" value="IQ motif containing F5"/>
    <property type="match status" value="1"/>
</dbReference>
<dbReference type="RefSeq" id="XP_004368796.1">
    <property type="nucleotide sequence ID" value="XM_004368739.1"/>
</dbReference>
<reference evidence="3" key="1">
    <citation type="submission" date="2025-08" db="UniProtKB">
        <authorList>
            <consortium name="RefSeq"/>
        </authorList>
    </citation>
    <scope>IDENTIFICATION</scope>
</reference>
<proteinExistence type="predicted"/>
<dbReference type="AlphaFoldDB" id="A0A2Y9D6T1"/>
<dbReference type="OrthoDB" id="9803391at2759"/>
<name>A0A2Y9D6T1_TRIMA</name>
<dbReference type="FunFam" id="1.20.5.190:FF:000014">
    <property type="entry name" value="IQ motif containing F5"/>
    <property type="match status" value="1"/>
</dbReference>
<dbReference type="STRING" id="127582.A0A2Y9D6T1"/>
<evidence type="ECO:0000256" key="1">
    <source>
        <dbReference type="ARBA" id="ARBA00022737"/>
    </source>
</evidence>
<sequence>MTKVKPPENQKKSPSNVLEAIKIQAWWRGTLVRRTLLHAALRAWVIQCWWRLMLARLLEKRRQAALESFTRKEWAAVRLQSWVRMWRIRRRYCHVLKAARIIQAYWRCYSCASRGSIKGHYRVIANQVHLKLEFFLGSGPCIMTERLLLPIKE</sequence>
<dbReference type="InParanoid" id="A0A2Y9D6T1"/>
<keyword evidence="1" id="KW-0677">Repeat</keyword>
<dbReference type="SMART" id="SM00015">
    <property type="entry name" value="IQ"/>
    <property type="match status" value="3"/>
</dbReference>
<dbReference type="GeneID" id="101347215"/>
<dbReference type="KEGG" id="tmu:101347215"/>
<dbReference type="FunCoup" id="A0A2Y9D6T1">
    <property type="interactions" value="25"/>
</dbReference>
<dbReference type="InterPro" id="IPR039887">
    <property type="entry name" value="IQCF"/>
</dbReference>
<dbReference type="Gene3D" id="1.20.5.190">
    <property type="match status" value="2"/>
</dbReference>
<accession>A0A2Y9D6T1</accession>
<organism evidence="2 3">
    <name type="scientific">Trichechus manatus latirostris</name>
    <name type="common">Florida manatee</name>
    <dbReference type="NCBI Taxonomy" id="127582"/>
    <lineage>
        <taxon>Eukaryota</taxon>
        <taxon>Metazoa</taxon>
        <taxon>Chordata</taxon>
        <taxon>Craniata</taxon>
        <taxon>Vertebrata</taxon>
        <taxon>Euteleostomi</taxon>
        <taxon>Mammalia</taxon>
        <taxon>Eutheria</taxon>
        <taxon>Afrotheria</taxon>
        <taxon>Sirenia</taxon>
        <taxon>Trichechidae</taxon>
        <taxon>Trichechus</taxon>
    </lineage>
</organism>
<evidence type="ECO:0000313" key="3">
    <source>
        <dbReference type="RefSeq" id="XP_004368796.1"/>
    </source>
</evidence>